<feature type="compositionally biased region" description="Basic residues" evidence="1">
    <location>
        <begin position="29"/>
        <end position="43"/>
    </location>
</feature>
<dbReference type="AlphaFoldDB" id="A0A6C0DBR9"/>
<proteinExistence type="predicted"/>
<protein>
    <submittedName>
        <fullName evidence="2">Uncharacterized protein</fullName>
    </submittedName>
</protein>
<feature type="region of interest" description="Disordered" evidence="1">
    <location>
        <begin position="1"/>
        <end position="43"/>
    </location>
</feature>
<sequence>MKNYLNSPYETSHSRKKSNKSVRSAPSGRKSRRLPSRKLPKSI</sequence>
<reference evidence="2" key="1">
    <citation type="journal article" date="2020" name="Nature">
        <title>Giant virus diversity and host interactions through global metagenomics.</title>
        <authorList>
            <person name="Schulz F."/>
            <person name="Roux S."/>
            <person name="Paez-Espino D."/>
            <person name="Jungbluth S."/>
            <person name="Walsh D.A."/>
            <person name="Denef V.J."/>
            <person name="McMahon K.D."/>
            <person name="Konstantinidis K.T."/>
            <person name="Eloe-Fadrosh E.A."/>
            <person name="Kyrpides N.C."/>
            <person name="Woyke T."/>
        </authorList>
    </citation>
    <scope>NUCLEOTIDE SEQUENCE</scope>
    <source>
        <strain evidence="2">GVMAG-M-3300023174-130</strain>
    </source>
</reference>
<organism evidence="2">
    <name type="scientific">viral metagenome</name>
    <dbReference type="NCBI Taxonomy" id="1070528"/>
    <lineage>
        <taxon>unclassified sequences</taxon>
        <taxon>metagenomes</taxon>
        <taxon>organismal metagenomes</taxon>
    </lineage>
</organism>
<evidence type="ECO:0000256" key="1">
    <source>
        <dbReference type="SAM" id="MobiDB-lite"/>
    </source>
</evidence>
<evidence type="ECO:0000313" key="2">
    <source>
        <dbReference type="EMBL" id="QHT13055.1"/>
    </source>
</evidence>
<accession>A0A6C0DBR9</accession>
<name>A0A6C0DBR9_9ZZZZ</name>
<feature type="compositionally biased region" description="Polar residues" evidence="1">
    <location>
        <begin position="1"/>
        <end position="11"/>
    </location>
</feature>
<dbReference type="EMBL" id="MN739558">
    <property type="protein sequence ID" value="QHT13055.1"/>
    <property type="molecule type" value="Genomic_DNA"/>
</dbReference>